<dbReference type="InterPro" id="IPR004107">
    <property type="entry name" value="Integrase_SAM-like_N"/>
</dbReference>
<name>A0A6N8I3M1_9FIRM</name>
<dbReference type="AlphaFoldDB" id="A0A6N8I3M1"/>
<dbReference type="PANTHER" id="PTHR30349">
    <property type="entry name" value="PHAGE INTEGRASE-RELATED"/>
    <property type="match status" value="1"/>
</dbReference>
<evidence type="ECO:0000256" key="6">
    <source>
        <dbReference type="PROSITE-ProRule" id="PRU01248"/>
    </source>
</evidence>
<sequence>MTKEEILGKLVQDIRLRGLSEDTVAEYQTKARVFMEHFDKPADQMGEAEFREFLQYLQDERKLSPASINTYNSGLRFLYEITLEQNLNYKRIPRVKEPILLPNIMTVKEIEKFFGVIDDLRYKAIFLTVYGSGLRLREVHHLRISDVDSEQMRLFIYRSKGKKDRFAVLSQTSLTVLREYWKAYRPNHPEGYLFLNRAGTECIQ</sequence>
<dbReference type="InterPro" id="IPR013762">
    <property type="entry name" value="Integrase-like_cat_sf"/>
</dbReference>
<evidence type="ECO:0000313" key="10">
    <source>
        <dbReference type="Proteomes" id="UP000469440"/>
    </source>
</evidence>
<keyword evidence="10" id="KW-1185">Reference proteome</keyword>
<dbReference type="InterPro" id="IPR011010">
    <property type="entry name" value="DNA_brk_join_enz"/>
</dbReference>
<proteinExistence type="inferred from homology"/>
<comment type="similarity">
    <text evidence="2">Belongs to the 'phage' integrase family.</text>
</comment>
<dbReference type="Gene3D" id="1.10.150.130">
    <property type="match status" value="1"/>
</dbReference>
<gene>
    <name evidence="9" type="primary">xerC_11</name>
    <name evidence="9" type="ORF">CAFE_34900</name>
</gene>
<accession>A0A6N8I3M1</accession>
<dbReference type="InterPro" id="IPR002104">
    <property type="entry name" value="Integrase_catalytic"/>
</dbReference>
<feature type="domain" description="Core-binding (CB)" evidence="8">
    <location>
        <begin position="1"/>
        <end position="83"/>
    </location>
</feature>
<dbReference type="PANTHER" id="PTHR30349:SF41">
    <property type="entry name" value="INTEGRASE_RECOMBINASE PROTEIN MJ0367-RELATED"/>
    <property type="match status" value="1"/>
</dbReference>
<dbReference type="GO" id="GO:0006310">
    <property type="term" value="P:DNA recombination"/>
    <property type="evidence" value="ECO:0007669"/>
    <property type="project" value="UniProtKB-KW"/>
</dbReference>
<dbReference type="OrthoDB" id="9801717at2"/>
<keyword evidence="3" id="KW-0229">DNA integration</keyword>
<evidence type="ECO:0000259" key="8">
    <source>
        <dbReference type="PROSITE" id="PS51900"/>
    </source>
</evidence>
<keyword evidence="5" id="KW-0233">DNA recombination</keyword>
<evidence type="ECO:0000313" key="9">
    <source>
        <dbReference type="EMBL" id="MVB12746.1"/>
    </source>
</evidence>
<evidence type="ECO:0000256" key="2">
    <source>
        <dbReference type="ARBA" id="ARBA00008857"/>
    </source>
</evidence>
<evidence type="ECO:0000256" key="5">
    <source>
        <dbReference type="ARBA" id="ARBA00023172"/>
    </source>
</evidence>
<dbReference type="GO" id="GO:0003677">
    <property type="term" value="F:DNA binding"/>
    <property type="evidence" value="ECO:0007669"/>
    <property type="project" value="UniProtKB-UniRule"/>
</dbReference>
<dbReference type="InterPro" id="IPR044068">
    <property type="entry name" value="CB"/>
</dbReference>
<evidence type="ECO:0000256" key="4">
    <source>
        <dbReference type="ARBA" id="ARBA00023125"/>
    </source>
</evidence>
<dbReference type="PROSITE" id="PS51900">
    <property type="entry name" value="CB"/>
    <property type="match status" value="1"/>
</dbReference>
<dbReference type="InterPro" id="IPR010998">
    <property type="entry name" value="Integrase_recombinase_N"/>
</dbReference>
<keyword evidence="4 6" id="KW-0238">DNA-binding</keyword>
<comment type="function">
    <text evidence="1">Site-specific tyrosine recombinase, which acts by catalyzing the cutting and rejoining of the recombining DNA molecules.</text>
</comment>
<feature type="domain" description="Tyr recombinase" evidence="7">
    <location>
        <begin position="100"/>
        <end position="204"/>
    </location>
</feature>
<dbReference type="Pfam" id="PF13495">
    <property type="entry name" value="Phage_int_SAM_4"/>
    <property type="match status" value="1"/>
</dbReference>
<dbReference type="Proteomes" id="UP000469440">
    <property type="component" value="Unassembled WGS sequence"/>
</dbReference>
<comment type="caution">
    <text evidence="9">The sequence shown here is derived from an EMBL/GenBank/DDBJ whole genome shotgun (WGS) entry which is preliminary data.</text>
</comment>
<protein>
    <submittedName>
        <fullName evidence="9">Tyrosine recombinase XerC</fullName>
    </submittedName>
</protein>
<dbReference type="PROSITE" id="PS51898">
    <property type="entry name" value="TYR_RECOMBINASE"/>
    <property type="match status" value="1"/>
</dbReference>
<reference evidence="9 10" key="1">
    <citation type="submission" date="2019-09" db="EMBL/GenBank/DDBJ databases">
        <title>Genome sequence of Clostridium sp. EA1.</title>
        <authorList>
            <person name="Poehlein A."/>
            <person name="Bengelsdorf F.R."/>
            <person name="Daniel R."/>
        </authorList>
    </citation>
    <scope>NUCLEOTIDE SEQUENCE [LARGE SCALE GENOMIC DNA]</scope>
    <source>
        <strain evidence="9 10">EA1</strain>
    </source>
</reference>
<dbReference type="Pfam" id="PF00589">
    <property type="entry name" value="Phage_integrase"/>
    <property type="match status" value="1"/>
</dbReference>
<dbReference type="EMBL" id="VWXL01000102">
    <property type="protein sequence ID" value="MVB12746.1"/>
    <property type="molecule type" value="Genomic_DNA"/>
</dbReference>
<dbReference type="GO" id="GO:0015074">
    <property type="term" value="P:DNA integration"/>
    <property type="evidence" value="ECO:0007669"/>
    <property type="project" value="UniProtKB-KW"/>
</dbReference>
<dbReference type="SUPFAM" id="SSF56349">
    <property type="entry name" value="DNA breaking-rejoining enzymes"/>
    <property type="match status" value="1"/>
</dbReference>
<dbReference type="Gene3D" id="1.10.443.10">
    <property type="entry name" value="Intergrase catalytic core"/>
    <property type="match status" value="1"/>
</dbReference>
<dbReference type="InterPro" id="IPR050090">
    <property type="entry name" value="Tyrosine_recombinase_XerCD"/>
</dbReference>
<evidence type="ECO:0000256" key="3">
    <source>
        <dbReference type="ARBA" id="ARBA00022908"/>
    </source>
</evidence>
<evidence type="ECO:0000256" key="1">
    <source>
        <dbReference type="ARBA" id="ARBA00003283"/>
    </source>
</evidence>
<evidence type="ECO:0000259" key="7">
    <source>
        <dbReference type="PROSITE" id="PS51898"/>
    </source>
</evidence>
<organism evidence="9 10">
    <name type="scientific">Caproicibacter fermentans</name>
    <dbReference type="NCBI Taxonomy" id="2576756"/>
    <lineage>
        <taxon>Bacteria</taxon>
        <taxon>Bacillati</taxon>
        <taxon>Bacillota</taxon>
        <taxon>Clostridia</taxon>
        <taxon>Eubacteriales</taxon>
        <taxon>Acutalibacteraceae</taxon>
        <taxon>Caproicibacter</taxon>
    </lineage>
</organism>
<dbReference type="RefSeq" id="WP_156991345.1">
    <property type="nucleotide sequence ID" value="NZ_VWXL01000102.1"/>
</dbReference>